<evidence type="ECO:0000313" key="3">
    <source>
        <dbReference type="EMBL" id="GEQ97027.1"/>
    </source>
</evidence>
<reference evidence="3 4" key="1">
    <citation type="submission" date="2019-09" db="EMBL/GenBank/DDBJ databases">
        <title>NBRP : Genome information of microbial organism related human and environment.</title>
        <authorList>
            <person name="Hattori M."/>
            <person name="Oshima K."/>
            <person name="Inaba H."/>
            <person name="Suda W."/>
            <person name="Sakamoto M."/>
            <person name="Iino T."/>
            <person name="Kitahara M."/>
            <person name="Oshida Y."/>
            <person name="Iida T."/>
            <person name="Kudo T."/>
            <person name="Itoh T."/>
            <person name="Ohkuma M."/>
        </authorList>
    </citation>
    <scope>NUCLEOTIDE SEQUENCE [LARGE SCALE GENOMIC DNA]</scope>
    <source>
        <strain evidence="3 4">Hi-2</strain>
    </source>
</reference>
<feature type="transmembrane region" description="Helical" evidence="1">
    <location>
        <begin position="92"/>
        <end position="113"/>
    </location>
</feature>
<dbReference type="Proteomes" id="UP000322084">
    <property type="component" value="Unassembled WGS sequence"/>
</dbReference>
<name>A0A5A7MM47_9PROT</name>
<keyword evidence="1" id="KW-1133">Transmembrane helix</keyword>
<evidence type="ECO:0000256" key="1">
    <source>
        <dbReference type="SAM" id="Phobius"/>
    </source>
</evidence>
<keyword evidence="1" id="KW-0472">Membrane</keyword>
<protein>
    <recommendedName>
        <fullName evidence="2">Inositolphosphotransferase Aur1/Ipt1 domain-containing protein</fullName>
    </recommendedName>
</protein>
<keyword evidence="1" id="KW-0812">Transmembrane</keyword>
<proteinExistence type="predicted"/>
<feature type="domain" description="Inositolphosphotransferase Aur1/Ipt1" evidence="2">
    <location>
        <begin position="58"/>
        <end position="126"/>
    </location>
</feature>
<evidence type="ECO:0000259" key="2">
    <source>
        <dbReference type="Pfam" id="PF14378"/>
    </source>
</evidence>
<dbReference type="EMBL" id="BKCL01000002">
    <property type="protein sequence ID" value="GEQ97027.1"/>
    <property type="molecule type" value="Genomic_DNA"/>
</dbReference>
<dbReference type="GO" id="GO:0016020">
    <property type="term" value="C:membrane"/>
    <property type="evidence" value="ECO:0007669"/>
    <property type="project" value="UniProtKB-SubCell"/>
</dbReference>
<evidence type="ECO:0000313" key="4">
    <source>
        <dbReference type="Proteomes" id="UP000322084"/>
    </source>
</evidence>
<comment type="caution">
    <text evidence="3">The sequence shown here is derived from an EMBL/GenBank/DDBJ whole genome shotgun (WGS) entry which is preliminary data.</text>
</comment>
<dbReference type="SUPFAM" id="SSF48317">
    <property type="entry name" value="Acid phosphatase/Vanadium-dependent haloperoxidase"/>
    <property type="match status" value="1"/>
</dbReference>
<dbReference type="Pfam" id="PF14378">
    <property type="entry name" value="PAP2_3"/>
    <property type="match status" value="1"/>
</dbReference>
<dbReference type="AlphaFoldDB" id="A0A5A7MM47"/>
<dbReference type="InterPro" id="IPR026841">
    <property type="entry name" value="Aur1/Ipt1"/>
</dbReference>
<organism evidence="3 4">
    <name type="scientific">Iodidimonas gelatinilytica</name>
    <dbReference type="NCBI Taxonomy" id="1236966"/>
    <lineage>
        <taxon>Bacteria</taxon>
        <taxon>Pseudomonadati</taxon>
        <taxon>Pseudomonadota</taxon>
        <taxon>Alphaproteobacteria</taxon>
        <taxon>Iodidimonadales</taxon>
        <taxon>Iodidimonadaceae</taxon>
        <taxon>Iodidimonas</taxon>
    </lineage>
</organism>
<gene>
    <name evidence="3" type="ORF">JCM17844_06640</name>
</gene>
<accession>A0A5A7MM47</accession>
<sequence>MILSSAGPVYYGHITGLEDVYAPLMERLQAMDAQIRTDGGFWEIWALDVQDRLWLNYQNAATTVGSGISAMPSMHVSIATLMALSARRIGLWFGRLMTGYAFLIMIGSVHLGWHYALDGYLALFLTIFLWKLADRIIHWAETARLPSPRRTAPPDQARG</sequence>
<dbReference type="InterPro" id="IPR036938">
    <property type="entry name" value="PAP2/HPO_sf"/>
</dbReference>